<evidence type="ECO:0000256" key="3">
    <source>
        <dbReference type="ARBA" id="ARBA00008184"/>
    </source>
</evidence>
<evidence type="ECO:0000256" key="7">
    <source>
        <dbReference type="ARBA" id="ARBA00023204"/>
    </source>
</evidence>
<evidence type="ECO:0000256" key="2">
    <source>
        <dbReference type="ARBA" id="ARBA00002631"/>
    </source>
</evidence>
<dbReference type="NCBIfam" id="TIGR00628">
    <property type="entry name" value="ung"/>
    <property type="match status" value="1"/>
</dbReference>
<keyword evidence="11" id="KW-1185">Reference proteome</keyword>
<dbReference type="InterPro" id="IPR002043">
    <property type="entry name" value="UDG_fam1"/>
</dbReference>
<evidence type="ECO:0000256" key="1">
    <source>
        <dbReference type="ARBA" id="ARBA00001400"/>
    </source>
</evidence>
<comment type="subcellular location">
    <subcellularLocation>
        <location evidence="8">Cytoplasm</location>
    </subcellularLocation>
</comment>
<dbReference type="GO" id="GO:0004844">
    <property type="term" value="F:uracil DNA N-glycosylase activity"/>
    <property type="evidence" value="ECO:0007669"/>
    <property type="project" value="UniProtKB-UniRule"/>
</dbReference>
<feature type="active site" description="Proton acceptor" evidence="8">
    <location>
        <position position="66"/>
    </location>
</feature>
<protein>
    <recommendedName>
        <fullName evidence="4 8">Uracil-DNA glycosylase</fullName>
        <shortName evidence="8">UDG</shortName>
        <ecNumber evidence="4 8">3.2.2.27</ecNumber>
    </recommendedName>
</protein>
<keyword evidence="8" id="KW-0963">Cytoplasm</keyword>
<evidence type="ECO:0000313" key="11">
    <source>
        <dbReference type="Proteomes" id="UP000662185"/>
    </source>
</evidence>
<comment type="function">
    <text evidence="2 8">Excises uracil residues from the DNA which can arise as a result of misincorporation of dUMP residues by DNA polymerase or due to deamination of cytosine.</text>
</comment>
<dbReference type="GO" id="GO:0097510">
    <property type="term" value="P:base-excision repair, AP site formation via deaminated base removal"/>
    <property type="evidence" value="ECO:0007669"/>
    <property type="project" value="TreeGrafter"/>
</dbReference>
<dbReference type="CDD" id="cd10027">
    <property type="entry name" value="UDG-F1-like"/>
    <property type="match status" value="1"/>
</dbReference>
<dbReference type="Pfam" id="PF03167">
    <property type="entry name" value="UDG"/>
    <property type="match status" value="1"/>
</dbReference>
<comment type="caution">
    <text evidence="10">The sequence shown here is derived from an EMBL/GenBank/DDBJ whole genome shotgun (WGS) entry which is preliminary data.</text>
</comment>
<name>A0A926WFJ0_9NOST</name>
<keyword evidence="7 8" id="KW-0234">DNA repair</keyword>
<dbReference type="NCBIfam" id="NF003592">
    <property type="entry name" value="PRK05254.1-5"/>
    <property type="match status" value="1"/>
</dbReference>
<dbReference type="SMART" id="SM00987">
    <property type="entry name" value="UreE_C"/>
    <property type="match status" value="1"/>
</dbReference>
<gene>
    <name evidence="8 10" type="primary">ung</name>
    <name evidence="10" type="ORF">H6G06_01480</name>
</gene>
<dbReference type="NCBIfam" id="NF003589">
    <property type="entry name" value="PRK05254.1-2"/>
    <property type="match status" value="1"/>
</dbReference>
<accession>A0A926WFJ0</accession>
<dbReference type="PANTHER" id="PTHR11264">
    <property type="entry name" value="URACIL-DNA GLYCOSYLASE"/>
    <property type="match status" value="1"/>
</dbReference>
<dbReference type="FunFam" id="3.40.470.10:FF:000001">
    <property type="entry name" value="Uracil-DNA glycosylase"/>
    <property type="match status" value="1"/>
</dbReference>
<evidence type="ECO:0000256" key="8">
    <source>
        <dbReference type="HAMAP-Rule" id="MF_00148"/>
    </source>
</evidence>
<dbReference type="EMBL" id="JACJQU010000001">
    <property type="protein sequence ID" value="MBD2292183.1"/>
    <property type="molecule type" value="Genomic_DNA"/>
</dbReference>
<dbReference type="PANTHER" id="PTHR11264:SF0">
    <property type="entry name" value="URACIL-DNA GLYCOSYLASE"/>
    <property type="match status" value="1"/>
</dbReference>
<dbReference type="GO" id="GO:0005737">
    <property type="term" value="C:cytoplasm"/>
    <property type="evidence" value="ECO:0007669"/>
    <property type="project" value="UniProtKB-SubCell"/>
</dbReference>
<dbReference type="SMART" id="SM00986">
    <property type="entry name" value="UDG"/>
    <property type="match status" value="1"/>
</dbReference>
<comment type="similarity">
    <text evidence="3 8">Belongs to the uracil-DNA glycosylase (UDG) superfamily. UNG family.</text>
</comment>
<evidence type="ECO:0000259" key="9">
    <source>
        <dbReference type="SMART" id="SM00986"/>
    </source>
</evidence>
<dbReference type="InterPro" id="IPR036895">
    <property type="entry name" value="Uracil-DNA_glycosylase-like_sf"/>
</dbReference>
<comment type="catalytic activity">
    <reaction evidence="1 8">
        <text>Hydrolyzes single-stranded DNA or mismatched double-stranded DNA and polynucleotides, releasing free uracil.</text>
        <dbReference type="EC" id="3.2.2.27"/>
    </reaction>
</comment>
<dbReference type="SUPFAM" id="SSF52141">
    <property type="entry name" value="Uracil-DNA glycosylase-like"/>
    <property type="match status" value="1"/>
</dbReference>
<sequence>MKNLQLPIFWQTVLAEELEKPYVSKLQDFLDQERLSYNIYPPEEDVFSAFELTSYEQVNVLLLGQDPYHDEKQAHGLCFSVRPGIKPPPSLRNIFKELKADVGFDIPNHGYLVDWAKQGMLMLNAVLTVRAHTPNSHKNKGWEIFTDAVINKVNQKSDPVVFVLWGGYAQKKLKLIDTTRHIVIQSAHPSPLSAHNGFFGSKPFSAINAALRSCGKPEINWGLGTGDWGLGIGTPDSC</sequence>
<evidence type="ECO:0000256" key="4">
    <source>
        <dbReference type="ARBA" id="ARBA00012030"/>
    </source>
</evidence>
<evidence type="ECO:0000256" key="6">
    <source>
        <dbReference type="ARBA" id="ARBA00022801"/>
    </source>
</evidence>
<dbReference type="Gene3D" id="3.40.470.10">
    <property type="entry name" value="Uracil-DNA glycosylase-like domain"/>
    <property type="match status" value="1"/>
</dbReference>
<dbReference type="RefSeq" id="WP_190556361.1">
    <property type="nucleotide sequence ID" value="NZ_JACJQU010000001.1"/>
</dbReference>
<reference evidence="11" key="1">
    <citation type="journal article" date="2020" name="ISME J.">
        <title>Comparative genomics reveals insights into cyanobacterial evolution and habitat adaptation.</title>
        <authorList>
            <person name="Chen M.Y."/>
            <person name="Teng W.K."/>
            <person name="Zhao L."/>
            <person name="Hu C.X."/>
            <person name="Zhou Y.K."/>
            <person name="Han B.P."/>
            <person name="Song L.R."/>
            <person name="Shu W.S."/>
        </authorList>
    </citation>
    <scope>NUCLEOTIDE SEQUENCE [LARGE SCALE GENOMIC DNA]</scope>
    <source>
        <strain evidence="11">FACHB-251</strain>
    </source>
</reference>
<evidence type="ECO:0000256" key="5">
    <source>
        <dbReference type="ARBA" id="ARBA00022763"/>
    </source>
</evidence>
<keyword evidence="6 8" id="KW-0378">Hydrolase</keyword>
<organism evidence="10 11">
    <name type="scientific">Anabaena sphaerica FACHB-251</name>
    <dbReference type="NCBI Taxonomy" id="2692883"/>
    <lineage>
        <taxon>Bacteria</taxon>
        <taxon>Bacillati</taxon>
        <taxon>Cyanobacteriota</taxon>
        <taxon>Cyanophyceae</taxon>
        <taxon>Nostocales</taxon>
        <taxon>Nostocaceae</taxon>
        <taxon>Anabaena</taxon>
    </lineage>
</organism>
<dbReference type="HAMAP" id="MF_00148">
    <property type="entry name" value="UDG"/>
    <property type="match status" value="1"/>
</dbReference>
<dbReference type="InterPro" id="IPR005122">
    <property type="entry name" value="Uracil-DNA_glycosylase-like"/>
</dbReference>
<evidence type="ECO:0000313" key="10">
    <source>
        <dbReference type="EMBL" id="MBD2292183.1"/>
    </source>
</evidence>
<keyword evidence="10" id="KW-0326">Glycosidase</keyword>
<feature type="domain" description="Uracil-DNA glycosylase-like" evidence="9">
    <location>
        <begin position="51"/>
        <end position="211"/>
    </location>
</feature>
<dbReference type="NCBIfam" id="NF003591">
    <property type="entry name" value="PRK05254.1-4"/>
    <property type="match status" value="1"/>
</dbReference>
<dbReference type="NCBIfam" id="NF003588">
    <property type="entry name" value="PRK05254.1-1"/>
    <property type="match status" value="1"/>
</dbReference>
<dbReference type="AlphaFoldDB" id="A0A926WFJ0"/>
<keyword evidence="5 8" id="KW-0227">DNA damage</keyword>
<dbReference type="EC" id="3.2.2.27" evidence="4 8"/>
<proteinExistence type="inferred from homology"/>
<dbReference type="Proteomes" id="UP000662185">
    <property type="component" value="Unassembled WGS sequence"/>
</dbReference>